<feature type="non-terminal residue" evidence="5">
    <location>
        <position position="1"/>
    </location>
</feature>
<dbReference type="GO" id="GO:0006508">
    <property type="term" value="P:proteolysis"/>
    <property type="evidence" value="ECO:0007669"/>
    <property type="project" value="UniProtKB-KW"/>
</dbReference>
<feature type="non-terminal residue" evidence="5">
    <location>
        <position position="116"/>
    </location>
</feature>
<protein>
    <submittedName>
        <fullName evidence="5">Uncharacterized protein LOC109470503</fullName>
    </submittedName>
</protein>
<dbReference type="AlphaFoldDB" id="A0A6P4YKS2"/>
<proteinExistence type="predicted"/>
<keyword evidence="2" id="KW-0720">Serine protease</keyword>
<dbReference type="OrthoDB" id="206201at2759"/>
<dbReference type="SUPFAM" id="SSF54897">
    <property type="entry name" value="Protease propeptides/inhibitors"/>
    <property type="match status" value="1"/>
</dbReference>
<feature type="domain" description="Inhibitor I9" evidence="3">
    <location>
        <begin position="1"/>
        <end position="87"/>
    </location>
</feature>
<dbReference type="Proteomes" id="UP000515135">
    <property type="component" value="Unplaced"/>
</dbReference>
<evidence type="ECO:0000256" key="2">
    <source>
        <dbReference type="ARBA" id="ARBA00022825"/>
    </source>
</evidence>
<dbReference type="RefSeq" id="XP_019625023.1">
    <property type="nucleotide sequence ID" value="XM_019769464.1"/>
</dbReference>
<dbReference type="InterPro" id="IPR037045">
    <property type="entry name" value="S8pro/Inhibitor_I9_sf"/>
</dbReference>
<organism evidence="4 5">
    <name type="scientific">Branchiostoma belcheri</name>
    <name type="common">Amphioxus</name>
    <dbReference type="NCBI Taxonomy" id="7741"/>
    <lineage>
        <taxon>Eukaryota</taxon>
        <taxon>Metazoa</taxon>
        <taxon>Chordata</taxon>
        <taxon>Cephalochordata</taxon>
        <taxon>Leptocardii</taxon>
        <taxon>Amphioxiformes</taxon>
        <taxon>Branchiostomatidae</taxon>
        <taxon>Branchiostoma</taxon>
    </lineage>
</organism>
<evidence type="ECO:0000259" key="3">
    <source>
        <dbReference type="Pfam" id="PF05922"/>
    </source>
</evidence>
<dbReference type="InterPro" id="IPR010259">
    <property type="entry name" value="S8pro/Inhibitor_I9"/>
</dbReference>
<dbReference type="GeneID" id="109470503"/>
<keyword evidence="4" id="KW-1185">Reference proteome</keyword>
<keyword evidence="2" id="KW-0378">Hydrolase</keyword>
<dbReference type="Pfam" id="PF05922">
    <property type="entry name" value="Inhibitor_I9"/>
    <property type="match status" value="1"/>
</dbReference>
<evidence type="ECO:0000313" key="5">
    <source>
        <dbReference type="RefSeq" id="XP_019625023.1"/>
    </source>
</evidence>
<dbReference type="Gene3D" id="3.30.70.80">
    <property type="entry name" value="Peptidase S8 propeptide/proteinase inhibitor I9"/>
    <property type="match status" value="1"/>
</dbReference>
<gene>
    <name evidence="5" type="primary">LOC109470503</name>
</gene>
<evidence type="ECO:0000256" key="1">
    <source>
        <dbReference type="ARBA" id="ARBA00022670"/>
    </source>
</evidence>
<evidence type="ECO:0000313" key="4">
    <source>
        <dbReference type="Proteomes" id="UP000515135"/>
    </source>
</evidence>
<reference evidence="5" key="1">
    <citation type="submission" date="2025-08" db="UniProtKB">
        <authorList>
            <consortium name="RefSeq"/>
        </authorList>
    </citation>
    <scope>IDENTIFICATION</scope>
    <source>
        <tissue evidence="5">Gonad</tissue>
    </source>
</reference>
<accession>A0A6P4YKS2</accession>
<sequence>YIVVMKDTSGSDAVQHVMGKYRSTVFTAQSEGRRRGHPDVIDMFHMEPVDMNMNILKGFVAEMTPSDVSIMRTMPDVEYIEEDQVFEKQSAVPWHLDRIDQQDLPLDGRFNRQPKF</sequence>
<name>A0A6P4YKS2_BRABE</name>
<dbReference type="PANTHER" id="PTHR43806:SF60">
    <property type="entry name" value="PROPROTEIN CONVERTASE SUBTILISIN_KEXIN TYPE 9"/>
    <property type="match status" value="1"/>
</dbReference>
<dbReference type="PANTHER" id="PTHR43806">
    <property type="entry name" value="PEPTIDASE S8"/>
    <property type="match status" value="1"/>
</dbReference>
<dbReference type="GO" id="GO:0004252">
    <property type="term" value="F:serine-type endopeptidase activity"/>
    <property type="evidence" value="ECO:0007669"/>
    <property type="project" value="TreeGrafter"/>
</dbReference>
<dbReference type="GO" id="GO:0005615">
    <property type="term" value="C:extracellular space"/>
    <property type="evidence" value="ECO:0007669"/>
    <property type="project" value="TreeGrafter"/>
</dbReference>
<dbReference type="InterPro" id="IPR050131">
    <property type="entry name" value="Peptidase_S8_subtilisin-like"/>
</dbReference>
<keyword evidence="1" id="KW-0645">Protease</keyword>
<dbReference type="KEGG" id="bbel:109470503"/>